<dbReference type="Pfam" id="PF14529">
    <property type="entry name" value="Exo_endo_phos_2"/>
    <property type="match status" value="1"/>
</dbReference>
<dbReference type="GO" id="GO:0004523">
    <property type="term" value="F:RNA-DNA hybrid ribonuclease activity"/>
    <property type="evidence" value="ECO:0007669"/>
    <property type="project" value="InterPro"/>
</dbReference>
<dbReference type="InterPro" id="IPR005135">
    <property type="entry name" value="Endo/exonuclease/phosphatase"/>
</dbReference>
<feature type="region of interest" description="Disordered" evidence="1">
    <location>
        <begin position="100"/>
        <end position="158"/>
    </location>
</feature>
<dbReference type="EMBL" id="JABSTR010000007">
    <property type="protein sequence ID" value="KAH9375353.1"/>
    <property type="molecule type" value="Genomic_DNA"/>
</dbReference>
<dbReference type="VEuPathDB" id="VectorBase:HLOH_049331"/>
<dbReference type="InterPro" id="IPR012337">
    <property type="entry name" value="RNaseH-like_sf"/>
</dbReference>
<dbReference type="SUPFAM" id="SSF53098">
    <property type="entry name" value="Ribonuclease H-like"/>
    <property type="match status" value="1"/>
</dbReference>
<organism evidence="3 4">
    <name type="scientific">Haemaphysalis longicornis</name>
    <name type="common">Bush tick</name>
    <dbReference type="NCBI Taxonomy" id="44386"/>
    <lineage>
        <taxon>Eukaryota</taxon>
        <taxon>Metazoa</taxon>
        <taxon>Ecdysozoa</taxon>
        <taxon>Arthropoda</taxon>
        <taxon>Chelicerata</taxon>
        <taxon>Arachnida</taxon>
        <taxon>Acari</taxon>
        <taxon>Parasitiformes</taxon>
        <taxon>Ixodida</taxon>
        <taxon>Ixodoidea</taxon>
        <taxon>Ixodidae</taxon>
        <taxon>Haemaphysalinae</taxon>
        <taxon>Haemaphysalis</taxon>
    </lineage>
</organism>
<feature type="domain" description="RNase H type-1" evidence="2">
    <location>
        <begin position="689"/>
        <end position="822"/>
    </location>
</feature>
<dbReference type="SUPFAM" id="SSF56219">
    <property type="entry name" value="DNase I-like"/>
    <property type="match status" value="1"/>
</dbReference>
<dbReference type="InterPro" id="IPR002156">
    <property type="entry name" value="RNaseH_domain"/>
</dbReference>
<dbReference type="InterPro" id="IPR036397">
    <property type="entry name" value="RNaseH_sf"/>
</dbReference>
<evidence type="ECO:0000256" key="1">
    <source>
        <dbReference type="SAM" id="MobiDB-lite"/>
    </source>
</evidence>
<evidence type="ECO:0000259" key="2">
    <source>
        <dbReference type="PROSITE" id="PS50879"/>
    </source>
</evidence>
<accession>A0A9J6GKG2</accession>
<dbReference type="AlphaFoldDB" id="A0A9J6GKG2"/>
<protein>
    <recommendedName>
        <fullName evidence="2">RNase H type-1 domain-containing protein</fullName>
    </recommendedName>
</protein>
<keyword evidence="4" id="KW-1185">Reference proteome</keyword>
<proteinExistence type="predicted"/>
<dbReference type="Proteomes" id="UP000821853">
    <property type="component" value="Chromosome 5"/>
</dbReference>
<dbReference type="GO" id="GO:0003676">
    <property type="term" value="F:nucleic acid binding"/>
    <property type="evidence" value="ECO:0007669"/>
    <property type="project" value="InterPro"/>
</dbReference>
<reference evidence="3 4" key="1">
    <citation type="journal article" date="2020" name="Cell">
        <title>Large-Scale Comparative Analyses of Tick Genomes Elucidate Their Genetic Diversity and Vector Capacities.</title>
        <authorList>
            <consortium name="Tick Genome and Microbiome Consortium (TIGMIC)"/>
            <person name="Jia N."/>
            <person name="Wang J."/>
            <person name="Shi W."/>
            <person name="Du L."/>
            <person name="Sun Y."/>
            <person name="Zhan W."/>
            <person name="Jiang J.F."/>
            <person name="Wang Q."/>
            <person name="Zhang B."/>
            <person name="Ji P."/>
            <person name="Bell-Sakyi L."/>
            <person name="Cui X.M."/>
            <person name="Yuan T.T."/>
            <person name="Jiang B.G."/>
            <person name="Yang W.F."/>
            <person name="Lam T.T."/>
            <person name="Chang Q.C."/>
            <person name="Ding S.J."/>
            <person name="Wang X.J."/>
            <person name="Zhu J.G."/>
            <person name="Ruan X.D."/>
            <person name="Zhao L."/>
            <person name="Wei J.T."/>
            <person name="Ye R.Z."/>
            <person name="Que T.C."/>
            <person name="Du C.H."/>
            <person name="Zhou Y.H."/>
            <person name="Cheng J.X."/>
            <person name="Dai P.F."/>
            <person name="Guo W.B."/>
            <person name="Han X.H."/>
            <person name="Huang E.J."/>
            <person name="Li L.F."/>
            <person name="Wei W."/>
            <person name="Gao Y.C."/>
            <person name="Liu J.Z."/>
            <person name="Shao H.Z."/>
            <person name="Wang X."/>
            <person name="Wang C.C."/>
            <person name="Yang T.C."/>
            <person name="Huo Q.B."/>
            <person name="Li W."/>
            <person name="Chen H.Y."/>
            <person name="Chen S.E."/>
            <person name="Zhou L.G."/>
            <person name="Ni X.B."/>
            <person name="Tian J.H."/>
            <person name="Sheng Y."/>
            <person name="Liu T."/>
            <person name="Pan Y.S."/>
            <person name="Xia L.Y."/>
            <person name="Li J."/>
            <person name="Zhao F."/>
            <person name="Cao W.C."/>
        </authorList>
    </citation>
    <scope>NUCLEOTIDE SEQUENCE [LARGE SCALE GENOMIC DNA]</scope>
    <source>
        <strain evidence="3">HaeL-2018</strain>
    </source>
</reference>
<gene>
    <name evidence="3" type="ORF">HPB48_019060</name>
</gene>
<evidence type="ECO:0000313" key="4">
    <source>
        <dbReference type="Proteomes" id="UP000821853"/>
    </source>
</evidence>
<evidence type="ECO:0000313" key="3">
    <source>
        <dbReference type="EMBL" id="KAH9375353.1"/>
    </source>
</evidence>
<sequence>MIRDLVTRGRFSAPGQSVDGHAPVNPPMDGDSPAAVCSALGQSTVEYYYDPRNKVPCSVWSEVMDVYFKMQCLVMSLSAGKSLAEGQVIQLRQQVDDLRGAGLSGGNGAAPPPTVERSPSFADVAGRQVSPTAAARRPSGVGDSRPDHALHLKLANPSPSPGKDIVALLKSSFNPSAIGVGPVTFKPSRAGLTVVSKVSAYLDNLETAIKSNSVTRSALVVQKPSRRNPQMKILGVDPSIVPAMLLSQINSQNDLAIPPDEFKHRTVYTQRFGARVHVVEVSPEVFALLKSKGRLHIGWTSCTLEENLYVPTCFRCSSLGHSTNHCEAPRDICNNCAGDHATSACTLEEHANYVCHECRVWKRPHDHFFGASTCTSVSAWVARLRRRTDYGLPHSVMTFAYPHNPKVLLLVQSVPFDPFPIHISEYVVAVHFSSRCFSFLLVAVYAAPSLPVTDILDPCSQLIMANHCSHVIIAGDFNAKSPRWGGQVPDSRGAAVTQFLVANDFDVANDPASLPTFVTDYAEAWIDLTLFSSAWRDFSVRWRVARSEIADPVSSDLIVDHFYDLYGTLCRENVQTARLYPQAKPWWSDDIARQRSQRIPLLVLTGAVRTVRTEALNALTGIPPLAEVLAAQRAQFLLVSLRREVTYGRLSLSPNRVQRTFVPWRRHPASRVVCPFRRLETPQALAYARLPGLHVYTDGAFSNSLAGAAFVVYTHTGRLVEARRFKVSSAGSAFVAELIALREALVYLTGCTTERPVRVYTDCLSLLTALASLRTRNEGIEDIRALFSVLSTRMRLFLFHVRGHARILGNEIADHLAVRARTVGEPRESALSVRVVPRRPGVLFRAPARDPGV</sequence>
<dbReference type="PROSITE" id="PS50879">
    <property type="entry name" value="RNASE_H_1"/>
    <property type="match status" value="1"/>
</dbReference>
<dbReference type="InterPro" id="IPR036691">
    <property type="entry name" value="Endo/exonu/phosph_ase_sf"/>
</dbReference>
<dbReference type="Pfam" id="PF00075">
    <property type="entry name" value="RNase_H"/>
    <property type="match status" value="1"/>
</dbReference>
<dbReference type="CDD" id="cd09276">
    <property type="entry name" value="Rnase_HI_RT_non_LTR"/>
    <property type="match status" value="1"/>
</dbReference>
<name>A0A9J6GKG2_HAELO</name>
<dbReference type="Gene3D" id="3.60.10.10">
    <property type="entry name" value="Endonuclease/exonuclease/phosphatase"/>
    <property type="match status" value="1"/>
</dbReference>
<dbReference type="OrthoDB" id="6514649at2759"/>
<feature type="region of interest" description="Disordered" evidence="1">
    <location>
        <begin position="11"/>
        <end position="30"/>
    </location>
</feature>
<comment type="caution">
    <text evidence="3">The sequence shown here is derived from an EMBL/GenBank/DDBJ whole genome shotgun (WGS) entry which is preliminary data.</text>
</comment>
<dbReference type="Gene3D" id="3.30.420.10">
    <property type="entry name" value="Ribonuclease H-like superfamily/Ribonuclease H"/>
    <property type="match status" value="1"/>
</dbReference>